<accession>A0ABD1J5R2</accession>
<proteinExistence type="inferred from homology"/>
<dbReference type="PROSITE" id="PS50262">
    <property type="entry name" value="G_PROTEIN_RECEP_F1_2"/>
    <property type="match status" value="1"/>
</dbReference>
<reference evidence="14 15" key="1">
    <citation type="submission" date="2024-09" db="EMBL/GenBank/DDBJ databases">
        <title>A chromosome-level genome assembly of Gray's grenadier anchovy, Coilia grayii.</title>
        <authorList>
            <person name="Fu Z."/>
        </authorList>
    </citation>
    <scope>NUCLEOTIDE SEQUENCE [LARGE SCALE GENOMIC DNA]</scope>
    <source>
        <strain evidence="14">G4</strain>
        <tissue evidence="14">Muscle</tissue>
    </source>
</reference>
<evidence type="ECO:0000256" key="3">
    <source>
        <dbReference type="ARBA" id="ARBA00022859"/>
    </source>
</evidence>
<comment type="subcellular location">
    <subcellularLocation>
        <location evidence="1">Membrane</location>
        <topology evidence="1">Multi-pass membrane protein</topology>
    </subcellularLocation>
</comment>
<keyword evidence="5 11" id="KW-0297">G-protein coupled receptor</keyword>
<evidence type="ECO:0000313" key="15">
    <source>
        <dbReference type="Proteomes" id="UP001591681"/>
    </source>
</evidence>
<feature type="transmembrane region" description="Helical" evidence="12">
    <location>
        <begin position="254"/>
        <end position="271"/>
    </location>
</feature>
<comment type="similarity">
    <text evidence="11">Belongs to the G-protein coupled receptor 1 family.</text>
</comment>
<keyword evidence="7 12" id="KW-0472">Membrane</keyword>
<dbReference type="InterPro" id="IPR000276">
    <property type="entry name" value="GPCR_Rhodpsn"/>
</dbReference>
<dbReference type="InterPro" id="IPR017452">
    <property type="entry name" value="GPCR_Rhodpsn_7TM"/>
</dbReference>
<dbReference type="SUPFAM" id="SSF81321">
    <property type="entry name" value="Family A G protein-coupled receptor-like"/>
    <property type="match status" value="1"/>
</dbReference>
<keyword evidence="15" id="KW-1185">Reference proteome</keyword>
<dbReference type="Gene3D" id="1.20.1070.10">
    <property type="entry name" value="Rhodopsin 7-helix transmembrane proteins"/>
    <property type="match status" value="1"/>
</dbReference>
<dbReference type="PRINTS" id="PR01157">
    <property type="entry name" value="P2YPURNOCPTR"/>
</dbReference>
<dbReference type="FunFam" id="1.20.1070.10:FF:000017">
    <property type="entry name" value="lysophosphatidic acid receptor 4"/>
    <property type="match status" value="1"/>
</dbReference>
<gene>
    <name evidence="14" type="ORF">ACEWY4_023171</name>
</gene>
<sequence length="357" mass="40086">MSQLLSCISCTYFSTMQLSAPLTTVSPNSSSECDIFTHQEVAPVIFPILYTLVFFISLLGNSLVLTISCQRRQKLNATSVYLVNLAVSDALFTVVLPTRITYYICHFDWPFGEMLCRVTTVLFYTNTYAGIAFMTCISMDRYLAMVHPQRAQGLRRLTTARRVCCVVWAITLLQTAPLLFKQMVTLDNGHRTCMEYSKLDLSPYILLLACVVGFCFPLGLILFCYSCISLKLLRTARHNPVVGRTGRGSQARSIILVILATFLLCFSPYHVNIIQHMVRRVLAGGAKPTCEQQRAFKTALQVTVSLMNLNCCLDPLIYFFAIKTYKERVVSFLRMRLSSANTTPSLRSGPENSTSNT</sequence>
<dbReference type="EMBL" id="JBHFQA010000020">
    <property type="protein sequence ID" value="KAL2081318.1"/>
    <property type="molecule type" value="Genomic_DNA"/>
</dbReference>
<keyword evidence="3" id="KW-0391">Immunity</keyword>
<feature type="transmembrane region" description="Helical" evidence="12">
    <location>
        <begin position="122"/>
        <end position="143"/>
    </location>
</feature>
<evidence type="ECO:0000256" key="6">
    <source>
        <dbReference type="ARBA" id="ARBA00023130"/>
    </source>
</evidence>
<dbReference type="GO" id="GO:0004930">
    <property type="term" value="F:G protein-coupled receptor activity"/>
    <property type="evidence" value="ECO:0007669"/>
    <property type="project" value="UniProtKB-KW"/>
</dbReference>
<evidence type="ECO:0000313" key="14">
    <source>
        <dbReference type="EMBL" id="KAL2081318.1"/>
    </source>
</evidence>
<keyword evidence="2 11" id="KW-0812">Transmembrane</keyword>
<feature type="transmembrane region" description="Helical" evidence="12">
    <location>
        <begin position="43"/>
        <end position="67"/>
    </location>
</feature>
<evidence type="ECO:0000256" key="8">
    <source>
        <dbReference type="ARBA" id="ARBA00023157"/>
    </source>
</evidence>
<evidence type="ECO:0000256" key="7">
    <source>
        <dbReference type="ARBA" id="ARBA00023136"/>
    </source>
</evidence>
<evidence type="ECO:0000256" key="12">
    <source>
        <dbReference type="SAM" id="Phobius"/>
    </source>
</evidence>
<keyword evidence="9 11" id="KW-0675">Receptor</keyword>
<feature type="domain" description="G-protein coupled receptors family 1 profile" evidence="13">
    <location>
        <begin position="60"/>
        <end position="318"/>
    </location>
</feature>
<name>A0ABD1J5R2_9TELE</name>
<dbReference type="PROSITE" id="PS00237">
    <property type="entry name" value="G_PROTEIN_RECEP_F1_1"/>
    <property type="match status" value="1"/>
</dbReference>
<evidence type="ECO:0000256" key="11">
    <source>
        <dbReference type="RuleBase" id="RU000688"/>
    </source>
</evidence>
<comment type="caution">
    <text evidence="14">The sequence shown here is derived from an EMBL/GenBank/DDBJ whole genome shotgun (WGS) entry which is preliminary data.</text>
</comment>
<dbReference type="GO" id="GO:0016020">
    <property type="term" value="C:membrane"/>
    <property type="evidence" value="ECO:0007669"/>
    <property type="project" value="UniProtKB-SubCell"/>
</dbReference>
<dbReference type="Pfam" id="PF00001">
    <property type="entry name" value="7tm_1"/>
    <property type="match status" value="1"/>
</dbReference>
<keyword evidence="4 12" id="KW-1133">Transmembrane helix</keyword>
<evidence type="ECO:0000256" key="10">
    <source>
        <dbReference type="ARBA" id="ARBA00023224"/>
    </source>
</evidence>
<feature type="transmembrane region" description="Helical" evidence="12">
    <location>
        <begin position="163"/>
        <end position="184"/>
    </location>
</feature>
<dbReference type="AlphaFoldDB" id="A0ABD1J5R2"/>
<organism evidence="14 15">
    <name type="scientific">Coilia grayii</name>
    <name type="common">Gray's grenadier anchovy</name>
    <dbReference type="NCBI Taxonomy" id="363190"/>
    <lineage>
        <taxon>Eukaryota</taxon>
        <taxon>Metazoa</taxon>
        <taxon>Chordata</taxon>
        <taxon>Craniata</taxon>
        <taxon>Vertebrata</taxon>
        <taxon>Euteleostomi</taxon>
        <taxon>Actinopterygii</taxon>
        <taxon>Neopterygii</taxon>
        <taxon>Teleostei</taxon>
        <taxon>Clupei</taxon>
        <taxon>Clupeiformes</taxon>
        <taxon>Clupeoidei</taxon>
        <taxon>Engraulidae</taxon>
        <taxon>Coilinae</taxon>
        <taxon>Coilia</taxon>
    </lineage>
</organism>
<dbReference type="InterPro" id="IPR047160">
    <property type="entry name" value="GP183-like"/>
</dbReference>
<evidence type="ECO:0000256" key="2">
    <source>
        <dbReference type="ARBA" id="ARBA00022692"/>
    </source>
</evidence>
<protein>
    <recommendedName>
        <fullName evidence="13">G-protein coupled receptors family 1 profile domain-containing protein</fullName>
    </recommendedName>
</protein>
<dbReference type="PRINTS" id="PR00237">
    <property type="entry name" value="GPCRRHODOPSN"/>
</dbReference>
<evidence type="ECO:0000256" key="5">
    <source>
        <dbReference type="ARBA" id="ARBA00023040"/>
    </source>
</evidence>
<dbReference type="Proteomes" id="UP001591681">
    <property type="component" value="Unassembled WGS sequence"/>
</dbReference>
<keyword evidence="8" id="KW-1015">Disulfide bond</keyword>
<dbReference type="PANTHER" id="PTHR24237:SF38">
    <property type="entry name" value="G-PROTEIN COUPLED RECEPTORS FAMILY 1 PROFILE DOMAIN-CONTAINING PROTEIN"/>
    <property type="match status" value="1"/>
</dbReference>
<dbReference type="PANTHER" id="PTHR24237">
    <property type="entry name" value="G-PROTEIN COUPLED RECEPTOR"/>
    <property type="match status" value="1"/>
</dbReference>
<evidence type="ECO:0000256" key="1">
    <source>
        <dbReference type="ARBA" id="ARBA00004141"/>
    </source>
</evidence>
<evidence type="ECO:0000256" key="9">
    <source>
        <dbReference type="ARBA" id="ARBA00023170"/>
    </source>
</evidence>
<evidence type="ECO:0000256" key="4">
    <source>
        <dbReference type="ARBA" id="ARBA00022989"/>
    </source>
</evidence>
<keyword evidence="6" id="KW-1064">Adaptive immunity</keyword>
<dbReference type="GO" id="GO:0002250">
    <property type="term" value="P:adaptive immune response"/>
    <property type="evidence" value="ECO:0007669"/>
    <property type="project" value="UniProtKB-KW"/>
</dbReference>
<evidence type="ECO:0000259" key="13">
    <source>
        <dbReference type="PROSITE" id="PS50262"/>
    </source>
</evidence>
<keyword evidence="10 11" id="KW-0807">Transducer</keyword>
<feature type="transmembrane region" description="Helical" evidence="12">
    <location>
        <begin position="79"/>
        <end position="102"/>
    </location>
</feature>
<feature type="transmembrane region" description="Helical" evidence="12">
    <location>
        <begin position="204"/>
        <end position="233"/>
    </location>
</feature>